<comment type="subcellular location">
    <subcellularLocation>
        <location evidence="1">Cell membrane</location>
        <topology evidence="1">Multi-pass membrane protein</topology>
    </subcellularLocation>
</comment>
<dbReference type="EMBL" id="QKZK01000016">
    <property type="protein sequence ID" value="PZX15370.1"/>
    <property type="molecule type" value="Genomic_DNA"/>
</dbReference>
<evidence type="ECO:0000256" key="4">
    <source>
        <dbReference type="ARBA" id="ARBA00022692"/>
    </source>
</evidence>
<sequence length="193" mass="20476">MAYLQLFYVFFKVGILGFGGGYAILPMIYQEIQTFGFITHDDFSNLVALSQVTPGPIAINAATYVGFKTAGTLGATVATVAVTLPSLMLIVIVSHVLSKFKENVVIQGILKGIRPATIGLIGSAFIFLGQAAFMNSTSLLPDAQLTSWLGAVQWEAVIIFVIIFALMRLTKLGAILLTLVGALLGLCLPALHG</sequence>
<evidence type="ECO:0000256" key="7">
    <source>
        <dbReference type="SAM" id="Phobius"/>
    </source>
</evidence>
<feature type="transmembrane region" description="Helical" evidence="7">
    <location>
        <begin position="73"/>
        <end position="93"/>
    </location>
</feature>
<dbReference type="PANTHER" id="PTHR43663">
    <property type="entry name" value="CHROMATE TRANSPORT PROTEIN-RELATED"/>
    <property type="match status" value="1"/>
</dbReference>
<evidence type="ECO:0000256" key="3">
    <source>
        <dbReference type="ARBA" id="ARBA00022475"/>
    </source>
</evidence>
<evidence type="ECO:0000256" key="5">
    <source>
        <dbReference type="ARBA" id="ARBA00022989"/>
    </source>
</evidence>
<keyword evidence="3" id="KW-1003">Cell membrane</keyword>
<evidence type="ECO:0000256" key="2">
    <source>
        <dbReference type="ARBA" id="ARBA00005262"/>
    </source>
</evidence>
<feature type="transmembrane region" description="Helical" evidence="7">
    <location>
        <begin position="145"/>
        <end position="167"/>
    </location>
</feature>
<proteinExistence type="inferred from homology"/>
<dbReference type="Proteomes" id="UP000249239">
    <property type="component" value="Unassembled WGS sequence"/>
</dbReference>
<gene>
    <name evidence="8" type="ORF">LX69_02208</name>
</gene>
<accession>A0A2W7N5M1</accession>
<protein>
    <submittedName>
        <fullName evidence="8">Chromate transporter</fullName>
    </submittedName>
</protein>
<feature type="transmembrane region" description="Helical" evidence="7">
    <location>
        <begin position="6"/>
        <end position="25"/>
    </location>
</feature>
<feature type="transmembrane region" description="Helical" evidence="7">
    <location>
        <begin position="174"/>
        <end position="192"/>
    </location>
</feature>
<keyword evidence="5 7" id="KW-1133">Transmembrane helix</keyword>
<comment type="similarity">
    <text evidence="2">Belongs to the chromate ion transporter (CHR) (TC 2.A.51) family.</text>
</comment>
<keyword evidence="4 7" id="KW-0812">Transmembrane</keyword>
<comment type="caution">
    <text evidence="8">The sequence shown here is derived from an EMBL/GenBank/DDBJ whole genome shotgun (WGS) entry which is preliminary data.</text>
</comment>
<dbReference type="Pfam" id="PF02417">
    <property type="entry name" value="Chromate_transp"/>
    <property type="match status" value="1"/>
</dbReference>
<dbReference type="GO" id="GO:0005886">
    <property type="term" value="C:plasma membrane"/>
    <property type="evidence" value="ECO:0007669"/>
    <property type="project" value="UniProtKB-SubCell"/>
</dbReference>
<dbReference type="PANTHER" id="PTHR43663:SF1">
    <property type="entry name" value="CHROMATE TRANSPORTER"/>
    <property type="match status" value="1"/>
</dbReference>
<evidence type="ECO:0000256" key="6">
    <source>
        <dbReference type="ARBA" id="ARBA00023136"/>
    </source>
</evidence>
<evidence type="ECO:0000313" key="8">
    <source>
        <dbReference type="EMBL" id="PZX15370.1"/>
    </source>
</evidence>
<dbReference type="GO" id="GO:0015109">
    <property type="term" value="F:chromate transmembrane transporter activity"/>
    <property type="evidence" value="ECO:0007669"/>
    <property type="project" value="InterPro"/>
</dbReference>
<dbReference type="InterPro" id="IPR003370">
    <property type="entry name" value="Chromate_transpt"/>
</dbReference>
<keyword evidence="6 7" id="KW-0472">Membrane</keyword>
<dbReference type="InterPro" id="IPR052518">
    <property type="entry name" value="CHR_Transporter"/>
</dbReference>
<evidence type="ECO:0000256" key="1">
    <source>
        <dbReference type="ARBA" id="ARBA00004651"/>
    </source>
</evidence>
<dbReference type="RefSeq" id="WP_170124335.1">
    <property type="nucleotide sequence ID" value="NZ_QKZK01000016.1"/>
</dbReference>
<reference evidence="8 9" key="1">
    <citation type="submission" date="2018-06" db="EMBL/GenBank/DDBJ databases">
        <title>Genomic Encyclopedia of Archaeal and Bacterial Type Strains, Phase II (KMG-II): from individual species to whole genera.</title>
        <authorList>
            <person name="Goeker M."/>
        </authorList>
    </citation>
    <scope>NUCLEOTIDE SEQUENCE [LARGE SCALE GENOMIC DNA]</scope>
    <source>
        <strain evidence="8 9">DSM 6779</strain>
    </source>
</reference>
<dbReference type="AlphaFoldDB" id="A0A2W7N5M1"/>
<evidence type="ECO:0000313" key="9">
    <source>
        <dbReference type="Proteomes" id="UP000249239"/>
    </source>
</evidence>
<organism evidence="8 9">
    <name type="scientific">Breznakibacter xylanolyticus</name>
    <dbReference type="NCBI Taxonomy" id="990"/>
    <lineage>
        <taxon>Bacteria</taxon>
        <taxon>Pseudomonadati</taxon>
        <taxon>Bacteroidota</taxon>
        <taxon>Bacteroidia</taxon>
        <taxon>Marinilabiliales</taxon>
        <taxon>Marinilabiliaceae</taxon>
        <taxon>Breznakibacter</taxon>
    </lineage>
</organism>
<feature type="transmembrane region" description="Helical" evidence="7">
    <location>
        <begin position="113"/>
        <end position="133"/>
    </location>
</feature>
<name>A0A2W7N5M1_9BACT</name>
<keyword evidence="9" id="KW-1185">Reference proteome</keyword>